<organism evidence="1 2">
    <name type="scientific">Leucogyrophana mollusca</name>
    <dbReference type="NCBI Taxonomy" id="85980"/>
    <lineage>
        <taxon>Eukaryota</taxon>
        <taxon>Fungi</taxon>
        <taxon>Dikarya</taxon>
        <taxon>Basidiomycota</taxon>
        <taxon>Agaricomycotina</taxon>
        <taxon>Agaricomycetes</taxon>
        <taxon>Agaricomycetidae</taxon>
        <taxon>Boletales</taxon>
        <taxon>Boletales incertae sedis</taxon>
        <taxon>Leucogyrophana</taxon>
    </lineage>
</organism>
<sequence length="224" mass="24533">MAPIAKLHPKHTVFFLCDLQTRFKTAIYGYDELVLTANKMLKIAKVLEIAVVVTEQNPKGKDGGPQASDRNFHYCTGLGNTDPDIDLASLGALHIATIDKTLFSMVTPEVTALLGARTDINSVVLFGIESHVCVLQSALDLLELGYDVHILADGVSSCNKEEVPYALARIRQAGGYITTSESASFQLQRDSGTPRFKAFSNIVKEDKDSTKRVLQTLLQYRSSL</sequence>
<accession>A0ACB8BX82</accession>
<dbReference type="EMBL" id="MU266333">
    <property type="protein sequence ID" value="KAH7930269.1"/>
    <property type="molecule type" value="Genomic_DNA"/>
</dbReference>
<comment type="caution">
    <text evidence="1">The sequence shown here is derived from an EMBL/GenBank/DDBJ whole genome shotgun (WGS) entry which is preliminary data.</text>
</comment>
<evidence type="ECO:0000313" key="1">
    <source>
        <dbReference type="EMBL" id="KAH7930269.1"/>
    </source>
</evidence>
<proteinExistence type="predicted"/>
<name>A0ACB8BX82_9AGAM</name>
<gene>
    <name evidence="1" type="ORF">BV22DRAFT_1055161</name>
</gene>
<keyword evidence="2" id="KW-1185">Reference proteome</keyword>
<evidence type="ECO:0000313" key="2">
    <source>
        <dbReference type="Proteomes" id="UP000790709"/>
    </source>
</evidence>
<protein>
    <submittedName>
        <fullName evidence="1">Isochorismatase hydrolase</fullName>
    </submittedName>
</protein>
<keyword evidence="1" id="KW-0378">Hydrolase</keyword>
<reference evidence="1" key="1">
    <citation type="journal article" date="2021" name="New Phytol.">
        <title>Evolutionary innovations through gain and loss of genes in the ectomycorrhizal Boletales.</title>
        <authorList>
            <person name="Wu G."/>
            <person name="Miyauchi S."/>
            <person name="Morin E."/>
            <person name="Kuo A."/>
            <person name="Drula E."/>
            <person name="Varga T."/>
            <person name="Kohler A."/>
            <person name="Feng B."/>
            <person name="Cao Y."/>
            <person name="Lipzen A."/>
            <person name="Daum C."/>
            <person name="Hundley H."/>
            <person name="Pangilinan J."/>
            <person name="Johnson J."/>
            <person name="Barry K."/>
            <person name="LaButti K."/>
            <person name="Ng V."/>
            <person name="Ahrendt S."/>
            <person name="Min B."/>
            <person name="Choi I.G."/>
            <person name="Park H."/>
            <person name="Plett J.M."/>
            <person name="Magnuson J."/>
            <person name="Spatafora J.W."/>
            <person name="Nagy L.G."/>
            <person name="Henrissat B."/>
            <person name="Grigoriev I.V."/>
            <person name="Yang Z.L."/>
            <person name="Xu J."/>
            <person name="Martin F.M."/>
        </authorList>
    </citation>
    <scope>NUCLEOTIDE SEQUENCE</scope>
    <source>
        <strain evidence="1">KUC20120723A-06</strain>
    </source>
</reference>
<dbReference type="Proteomes" id="UP000790709">
    <property type="component" value="Unassembled WGS sequence"/>
</dbReference>